<dbReference type="InterPro" id="IPR005150">
    <property type="entry name" value="Cellulose_synth"/>
</dbReference>
<dbReference type="GO" id="GO:0030244">
    <property type="term" value="P:cellulose biosynthetic process"/>
    <property type="evidence" value="ECO:0007669"/>
    <property type="project" value="InterPro"/>
</dbReference>
<evidence type="ECO:0000256" key="7">
    <source>
        <dbReference type="SAM" id="Phobius"/>
    </source>
</evidence>
<dbReference type="EMBL" id="PVWK01000120">
    <property type="protein sequence ID" value="PSB25814.1"/>
    <property type="molecule type" value="Genomic_DNA"/>
</dbReference>
<dbReference type="Pfam" id="PF03552">
    <property type="entry name" value="Cellulose_synt"/>
    <property type="match status" value="1"/>
</dbReference>
<reference evidence="9 10" key="2">
    <citation type="submission" date="2018-03" db="EMBL/GenBank/DDBJ databases">
        <title>The ancient ancestry and fast evolution of plastids.</title>
        <authorList>
            <person name="Moore K.R."/>
            <person name="Magnabosco C."/>
            <person name="Momper L."/>
            <person name="Gold D.A."/>
            <person name="Bosak T."/>
            <person name="Fournier G.P."/>
        </authorList>
    </citation>
    <scope>NUCLEOTIDE SEQUENCE [LARGE SCALE GENOMIC DNA]</scope>
    <source>
        <strain evidence="9 10">ULC18</strain>
    </source>
</reference>
<dbReference type="GO" id="GO:0016760">
    <property type="term" value="F:cellulose synthase (UDP-forming) activity"/>
    <property type="evidence" value="ECO:0007669"/>
    <property type="project" value="InterPro"/>
</dbReference>
<keyword evidence="3" id="KW-0808">Transferase</keyword>
<evidence type="ECO:0000256" key="2">
    <source>
        <dbReference type="ARBA" id="ARBA00022676"/>
    </source>
</evidence>
<evidence type="ECO:0000313" key="10">
    <source>
        <dbReference type="Proteomes" id="UP000239576"/>
    </source>
</evidence>
<dbReference type="GO" id="GO:0005886">
    <property type="term" value="C:plasma membrane"/>
    <property type="evidence" value="ECO:0007669"/>
    <property type="project" value="TreeGrafter"/>
</dbReference>
<dbReference type="Pfam" id="PF00535">
    <property type="entry name" value="Glycos_transf_2"/>
    <property type="match status" value="1"/>
</dbReference>
<feature type="transmembrane region" description="Helical" evidence="7">
    <location>
        <begin position="436"/>
        <end position="458"/>
    </location>
</feature>
<dbReference type="OrthoDB" id="9766299at2"/>
<comment type="caution">
    <text evidence="9">The sequence shown here is derived from an EMBL/GenBank/DDBJ whole genome shotgun (WGS) entry which is preliminary data.</text>
</comment>
<dbReference type="PRINTS" id="PR01439">
    <property type="entry name" value="CELLSNTHASEA"/>
</dbReference>
<feature type="transmembrane region" description="Helical" evidence="7">
    <location>
        <begin position="470"/>
        <end position="488"/>
    </location>
</feature>
<comment type="subcellular location">
    <subcellularLocation>
        <location evidence="1">Endomembrane system</location>
        <topology evidence="1">Multi-pass membrane protein</topology>
    </subcellularLocation>
</comment>
<proteinExistence type="predicted"/>
<dbReference type="Gene3D" id="3.90.550.10">
    <property type="entry name" value="Spore Coat Polysaccharide Biosynthesis Protein SpsA, Chain A"/>
    <property type="match status" value="1"/>
</dbReference>
<feature type="transmembrane region" description="Helical" evidence="7">
    <location>
        <begin position="74"/>
        <end position="93"/>
    </location>
</feature>
<dbReference type="RefSeq" id="WP_106258547.1">
    <property type="nucleotide sequence ID" value="NZ_CAWNSW010000061.1"/>
</dbReference>
<feature type="transmembrane region" description="Helical" evidence="7">
    <location>
        <begin position="24"/>
        <end position="45"/>
    </location>
</feature>
<dbReference type="InterPro" id="IPR003919">
    <property type="entry name" value="Cell_synth_A"/>
</dbReference>
<accession>A0A2T1DZK8</accession>
<reference evidence="10" key="1">
    <citation type="submission" date="2018-02" db="EMBL/GenBank/DDBJ databases">
        <authorList>
            <person name="Moore K."/>
            <person name="Momper L."/>
        </authorList>
    </citation>
    <scope>NUCLEOTIDE SEQUENCE [LARGE SCALE GENOMIC DNA]</scope>
    <source>
        <strain evidence="10">ULC18</strain>
    </source>
</reference>
<dbReference type="GO" id="GO:0012505">
    <property type="term" value="C:endomembrane system"/>
    <property type="evidence" value="ECO:0007669"/>
    <property type="project" value="UniProtKB-SubCell"/>
</dbReference>
<keyword evidence="10" id="KW-1185">Reference proteome</keyword>
<evidence type="ECO:0000256" key="5">
    <source>
        <dbReference type="ARBA" id="ARBA00022989"/>
    </source>
</evidence>
<gene>
    <name evidence="9" type="ORF">C7B82_21720</name>
</gene>
<evidence type="ECO:0000256" key="4">
    <source>
        <dbReference type="ARBA" id="ARBA00022692"/>
    </source>
</evidence>
<feature type="transmembrane region" description="Helical" evidence="7">
    <location>
        <begin position="105"/>
        <end position="124"/>
    </location>
</feature>
<evidence type="ECO:0000256" key="3">
    <source>
        <dbReference type="ARBA" id="ARBA00022679"/>
    </source>
</evidence>
<dbReference type="InterPro" id="IPR050321">
    <property type="entry name" value="Glycosyltr_2/OpgH_subfam"/>
</dbReference>
<dbReference type="InterPro" id="IPR001173">
    <property type="entry name" value="Glyco_trans_2-like"/>
</dbReference>
<feature type="transmembrane region" description="Helical" evidence="7">
    <location>
        <begin position="136"/>
        <end position="160"/>
    </location>
</feature>
<sequence length="768" mass="85928">MAPSQFGKKRFPASLWQRVSRIQLATLVMVGVVVLAAGIVAAWFAGQGTTNQIFQQLNQWQEHPPMWVEAPMMVGKYLLFWTVALLLVVLAVMQLSPRPRPWSRNLVVGILAVLTVRYLTWRSLSTLNLSTPLNGVFSLSLFFLELLLLLGGMIQLVLLLRVRDRRPEADRFARDVVSGGFTPTVDILIPTYNEPPLILRRTIIGCQALTYEAKTIYVLDDTRRPEIAALAAELGCEYVTRPDNDHAKAGNLNHAIARTEGELIVVFDADFVPTKNFLTRTVGFFQEAQVGLVQTPQSFYNPDPIARNLGLEQILTPEEEVFYRQIQPMRDGAGGVICSGTSFVVRRSALMETGCFVTESLSEDFFTGIRLTARGYRLLYLNEKLSAGLAAESIADQALQRIRWAQGTLQAFFVQANPLTIPGLNLLQRLAYLEGLLHWFTSLSRVGFLLMPLAYAFLGVIPLRATGADILYFFVPYYVVNLSVFSWLNHRSRSALLADIYSLVLCFPLALTVIQSMLNPFGKGFKVTPKGTSSDRFAFNWQLALPLIVVFVASAFSLWTSLGIGLSIGMWQPGISPVMAEKMKGFDLGLIWSLYNLLTLAISLLVLLDVPRPSLYEWFDLRRTVRLQMGEHTFWGSTTAISEVGLEAILTQAGLPMVDQCISSQNAQPDANTLVELEILEDGLVLQGKAIYTDIHDEFSTVRIMFEPVNLKQQRRLVEMLFCRPGQWKSRCSPGELRSLWLLFRILLKPRVLFDRHAAVSVVAVAKG</sequence>
<feature type="domain" description="Glycosyltransferase 2-like" evidence="8">
    <location>
        <begin position="187"/>
        <end position="352"/>
    </location>
</feature>
<evidence type="ECO:0000259" key="8">
    <source>
        <dbReference type="Pfam" id="PF00535"/>
    </source>
</evidence>
<keyword evidence="4 7" id="KW-0812">Transmembrane</keyword>
<feature type="transmembrane region" description="Helical" evidence="7">
    <location>
        <begin position="541"/>
        <end position="568"/>
    </location>
</feature>
<dbReference type="GO" id="GO:0035438">
    <property type="term" value="F:cyclic-di-GMP binding"/>
    <property type="evidence" value="ECO:0007669"/>
    <property type="project" value="InterPro"/>
</dbReference>
<evidence type="ECO:0000256" key="6">
    <source>
        <dbReference type="ARBA" id="ARBA00023136"/>
    </source>
</evidence>
<dbReference type="PANTHER" id="PTHR43867">
    <property type="entry name" value="CELLULOSE SYNTHASE CATALYTIC SUBUNIT A [UDP-FORMING]"/>
    <property type="match status" value="1"/>
</dbReference>
<dbReference type="PANTHER" id="PTHR43867:SF2">
    <property type="entry name" value="CELLULOSE SYNTHASE CATALYTIC SUBUNIT A [UDP-FORMING]"/>
    <property type="match status" value="1"/>
</dbReference>
<evidence type="ECO:0000313" key="9">
    <source>
        <dbReference type="EMBL" id="PSB25814.1"/>
    </source>
</evidence>
<dbReference type="AlphaFoldDB" id="A0A2T1DZK8"/>
<keyword evidence="6 7" id="KW-0472">Membrane</keyword>
<keyword evidence="2" id="KW-0328">Glycosyltransferase</keyword>
<feature type="transmembrane region" description="Helical" evidence="7">
    <location>
        <begin position="500"/>
        <end position="521"/>
    </location>
</feature>
<keyword evidence="5 7" id="KW-1133">Transmembrane helix</keyword>
<evidence type="ECO:0000256" key="1">
    <source>
        <dbReference type="ARBA" id="ARBA00004127"/>
    </source>
</evidence>
<organism evidence="9 10">
    <name type="scientific">Stenomitos frigidus ULC18</name>
    <dbReference type="NCBI Taxonomy" id="2107698"/>
    <lineage>
        <taxon>Bacteria</taxon>
        <taxon>Bacillati</taxon>
        <taxon>Cyanobacteriota</taxon>
        <taxon>Cyanophyceae</taxon>
        <taxon>Leptolyngbyales</taxon>
        <taxon>Leptolyngbyaceae</taxon>
        <taxon>Stenomitos</taxon>
    </lineage>
</organism>
<dbReference type="GO" id="GO:0006011">
    <property type="term" value="P:UDP-alpha-D-glucose metabolic process"/>
    <property type="evidence" value="ECO:0007669"/>
    <property type="project" value="InterPro"/>
</dbReference>
<protein>
    <submittedName>
        <fullName evidence="9">Cellulose synthase catalytic subunit</fullName>
    </submittedName>
</protein>
<dbReference type="SUPFAM" id="SSF53448">
    <property type="entry name" value="Nucleotide-diphospho-sugar transferases"/>
    <property type="match status" value="1"/>
</dbReference>
<dbReference type="Proteomes" id="UP000239576">
    <property type="component" value="Unassembled WGS sequence"/>
</dbReference>
<dbReference type="CDD" id="cd06421">
    <property type="entry name" value="CESA_CelA_like"/>
    <property type="match status" value="1"/>
</dbReference>
<name>A0A2T1DZK8_9CYAN</name>
<dbReference type="InterPro" id="IPR029044">
    <property type="entry name" value="Nucleotide-diphossugar_trans"/>
</dbReference>
<feature type="transmembrane region" description="Helical" evidence="7">
    <location>
        <begin position="589"/>
        <end position="608"/>
    </location>
</feature>